<keyword evidence="13" id="KW-1185">Reference proteome</keyword>
<evidence type="ECO:0000313" key="13">
    <source>
        <dbReference type="Proteomes" id="UP000000702"/>
    </source>
</evidence>
<evidence type="ECO:0000313" key="12">
    <source>
        <dbReference type="EMBL" id="CCD12011.1"/>
    </source>
</evidence>
<evidence type="ECO:0000256" key="8">
    <source>
        <dbReference type="ARBA" id="ARBA00023288"/>
    </source>
</evidence>
<evidence type="ECO:0000256" key="7">
    <source>
        <dbReference type="ARBA" id="ARBA00023180"/>
    </source>
</evidence>
<dbReference type="GO" id="GO:0098552">
    <property type="term" value="C:side of membrane"/>
    <property type="evidence" value="ECO:0007669"/>
    <property type="project" value="UniProtKB-KW"/>
</dbReference>
<organism evidence="12 13">
    <name type="scientific">Trypanosoma congolense (strain IL3000)</name>
    <dbReference type="NCBI Taxonomy" id="1068625"/>
    <lineage>
        <taxon>Eukaryota</taxon>
        <taxon>Discoba</taxon>
        <taxon>Euglenozoa</taxon>
        <taxon>Kinetoplastea</taxon>
        <taxon>Metakinetoplastina</taxon>
        <taxon>Trypanosomatida</taxon>
        <taxon>Trypanosomatidae</taxon>
        <taxon>Trypanosoma</taxon>
        <taxon>Nannomonas</taxon>
    </lineage>
</organism>
<reference evidence="12 13" key="2">
    <citation type="journal article" date="2012" name="Proc. Natl. Acad. Sci. U.S.A.">
        <title>Antigenic diversity is generated by distinct evolutionary mechanisms in African trypanosome species.</title>
        <authorList>
            <person name="Jackson A.P."/>
            <person name="Berry A."/>
            <person name="Aslett M."/>
            <person name="Allison H.C."/>
            <person name="Burton P."/>
            <person name="Vavrova-Anderson J."/>
            <person name="Brown R."/>
            <person name="Browne H."/>
            <person name="Corton N."/>
            <person name="Hauser H."/>
            <person name="Gamble J."/>
            <person name="Gilderthorp R."/>
            <person name="Marcello L."/>
            <person name="McQuillan J."/>
            <person name="Otto T.D."/>
            <person name="Quail M.A."/>
            <person name="Sanders M.J."/>
            <person name="van Tonder A."/>
            <person name="Ginger M.L."/>
            <person name="Field M.C."/>
            <person name="Barry J.D."/>
            <person name="Hertz-Fowler C."/>
            <person name="Berriman M."/>
        </authorList>
    </citation>
    <scope>NUCLEOTIDE SEQUENCE [LARGE SCALE GENOMIC DNA]</scope>
    <source>
        <strain evidence="12 13">IL3000</strain>
    </source>
</reference>
<dbReference type="Proteomes" id="UP000000702">
    <property type="component" value="Unassembled WGS sequence"/>
</dbReference>
<feature type="compositionally biased region" description="Basic and acidic residues" evidence="9">
    <location>
        <begin position="257"/>
        <end position="283"/>
    </location>
</feature>
<evidence type="ECO:0000256" key="3">
    <source>
        <dbReference type="ARBA" id="ARBA00022475"/>
    </source>
</evidence>
<gene>
    <name evidence="12" type="ORF">TCIL3000_0_29320</name>
</gene>
<proteinExistence type="predicted"/>
<keyword evidence="6" id="KW-0472">Membrane</keyword>
<name>F9W4C2_TRYCI</name>
<feature type="region of interest" description="Disordered" evidence="9">
    <location>
        <begin position="256"/>
        <end position="294"/>
    </location>
</feature>
<keyword evidence="5 10" id="KW-0732">Signal</keyword>
<dbReference type="InterPro" id="IPR025932">
    <property type="entry name" value="Trypano_VSG_B_N_dom"/>
</dbReference>
<feature type="chain" id="PRO_5003388646" evidence="10">
    <location>
        <begin position="20"/>
        <end position="341"/>
    </location>
</feature>
<evidence type="ECO:0000256" key="1">
    <source>
        <dbReference type="ARBA" id="ARBA00002523"/>
    </source>
</evidence>
<evidence type="ECO:0000256" key="6">
    <source>
        <dbReference type="ARBA" id="ARBA00023136"/>
    </source>
</evidence>
<comment type="function">
    <text evidence="1">VSG forms a coat on the surface of the parasite. The trypanosome evades the immune response of the host by expressing a series of antigenically distinct VSGs from an estimated 1000 VSG genes.</text>
</comment>
<feature type="domain" description="Trypanosome variant surface glycoprotein B-type N-terminal" evidence="11">
    <location>
        <begin position="53"/>
        <end position="273"/>
    </location>
</feature>
<comment type="subcellular location">
    <subcellularLocation>
        <location evidence="2">Cell membrane</location>
        <topology evidence="2">Lipid-anchor</topology>
        <topology evidence="2">GPI-anchor</topology>
    </subcellularLocation>
</comment>
<evidence type="ECO:0000256" key="5">
    <source>
        <dbReference type="ARBA" id="ARBA00022729"/>
    </source>
</evidence>
<reference evidence="13" key="1">
    <citation type="submission" date="2011-07" db="EMBL/GenBank/DDBJ databases">
        <title>Divergent evolution of antigenic variation in African trypanosomes.</title>
        <authorList>
            <person name="Jackson A.P."/>
            <person name="Berry A."/>
            <person name="Allison H.C."/>
            <person name="Burton P."/>
            <person name="Anderson J."/>
            <person name="Aslett M."/>
            <person name="Brown R."/>
            <person name="Corton N."/>
            <person name="Harris D."/>
            <person name="Hauser H."/>
            <person name="Gamble J."/>
            <person name="Gilderthorp R."/>
            <person name="McQuillan J."/>
            <person name="Quail M.A."/>
            <person name="Sanders M."/>
            <person name="Van Tonder A."/>
            <person name="Ginger M.L."/>
            <person name="Donelson J.E."/>
            <person name="Field M.C."/>
            <person name="Barry J.D."/>
            <person name="Berriman M."/>
            <person name="Hertz-Fowler C."/>
        </authorList>
    </citation>
    <scope>NUCLEOTIDE SEQUENCE [LARGE SCALE GENOMIC DNA]</scope>
    <source>
        <strain evidence="13">IL3000</strain>
    </source>
</reference>
<dbReference type="GO" id="GO:0005886">
    <property type="term" value="C:plasma membrane"/>
    <property type="evidence" value="ECO:0007669"/>
    <property type="project" value="UniProtKB-SubCell"/>
</dbReference>
<accession>F9W4C2</accession>
<keyword evidence="3" id="KW-1003">Cell membrane</keyword>
<evidence type="ECO:0000256" key="2">
    <source>
        <dbReference type="ARBA" id="ARBA00004609"/>
    </source>
</evidence>
<dbReference type="Pfam" id="PF13206">
    <property type="entry name" value="VSG_B"/>
    <property type="match status" value="1"/>
</dbReference>
<evidence type="ECO:0000256" key="4">
    <source>
        <dbReference type="ARBA" id="ARBA00022622"/>
    </source>
</evidence>
<protein>
    <submittedName>
        <fullName evidence="12">Variant surface glycoprotein</fullName>
    </submittedName>
</protein>
<dbReference type="EMBL" id="CAEQ01000540">
    <property type="protein sequence ID" value="CCD12011.1"/>
    <property type="molecule type" value="Genomic_DNA"/>
</dbReference>
<keyword evidence="8" id="KW-0449">Lipoprotein</keyword>
<keyword evidence="7" id="KW-0325">Glycoprotein</keyword>
<evidence type="ECO:0000259" key="11">
    <source>
        <dbReference type="Pfam" id="PF13206"/>
    </source>
</evidence>
<evidence type="ECO:0000256" key="9">
    <source>
        <dbReference type="SAM" id="MobiDB-lite"/>
    </source>
</evidence>
<evidence type="ECO:0000256" key="10">
    <source>
        <dbReference type="SAM" id="SignalP"/>
    </source>
</evidence>
<dbReference type="AlphaFoldDB" id="F9W4C2"/>
<feature type="signal peptide" evidence="10">
    <location>
        <begin position="1"/>
        <end position="19"/>
    </location>
</feature>
<keyword evidence="4" id="KW-0336">GPI-anchor</keyword>
<comment type="caution">
    <text evidence="12">The sequence shown here is derived from an EMBL/GenBank/DDBJ whole genome shotgun (WGS) entry which is preliminary data.</text>
</comment>
<sequence length="341" mass="38269">MMGMKFWIMIIIFFFMVDANGGGKEYNKNAYNALCDLLQASVRKWDEVMGRKKTDTLRKALRITIFGSKGSEDLDALRRGLPEDYKKGGADRNLLCGQQYRDYNGLNQPRWSGYSGLHDLFCLCTPGESGWPINVSGNTLCGQENSALEGGMKGWYKNTGGEVKVEKTWNTVTEKCLRGRGDTKGLKDALTTFMGELCTKNSCWVRKNSYQLGEGIPTTWSACDGTSSVGVCVAYYNATNPMPWWSSLKEAINADEQEQKKREKEEQKKKEVQKREESRKQENTELPQGPRTAALRSATLEVKEADQNNPENISYPLETLEEASGAIIAQPCSWLLNAIFL</sequence>